<keyword evidence="2" id="KW-0472">Membrane</keyword>
<dbReference type="SUPFAM" id="SSF53335">
    <property type="entry name" value="S-adenosyl-L-methionine-dependent methyltransferases"/>
    <property type="match status" value="1"/>
</dbReference>
<feature type="transmembrane region" description="Helical" evidence="2">
    <location>
        <begin position="122"/>
        <end position="142"/>
    </location>
</feature>
<evidence type="ECO:0000256" key="1">
    <source>
        <dbReference type="ARBA" id="ARBA00007430"/>
    </source>
</evidence>
<dbReference type="Pfam" id="PF02719">
    <property type="entry name" value="Polysacc_synt_2"/>
    <property type="match status" value="1"/>
</dbReference>
<dbReference type="Gene3D" id="3.40.50.720">
    <property type="entry name" value="NAD(P)-binding Rossmann-like Domain"/>
    <property type="match status" value="2"/>
</dbReference>
<dbReference type="RefSeq" id="WP_279295928.1">
    <property type="nucleotide sequence ID" value="NZ_JAOTIF010000002.1"/>
</dbReference>
<dbReference type="InterPro" id="IPR029063">
    <property type="entry name" value="SAM-dependent_MTases_sf"/>
</dbReference>
<keyword evidence="2" id="KW-0812">Transmembrane</keyword>
<dbReference type="PANTHER" id="PTHR43318:SF1">
    <property type="entry name" value="POLYSACCHARIDE BIOSYNTHESIS PROTEIN EPSC-RELATED"/>
    <property type="match status" value="1"/>
</dbReference>
<name>A0A9X3B7H5_9BACT</name>
<evidence type="ECO:0000259" key="3">
    <source>
        <dbReference type="Pfam" id="PF02719"/>
    </source>
</evidence>
<keyword evidence="5" id="KW-1185">Reference proteome</keyword>
<protein>
    <submittedName>
        <fullName evidence="4">Polysaccharide biosynthesis protein</fullName>
    </submittedName>
</protein>
<dbReference type="Proteomes" id="UP001155483">
    <property type="component" value="Unassembled WGS sequence"/>
</dbReference>
<keyword evidence="2" id="KW-1133">Transmembrane helix</keyword>
<evidence type="ECO:0000313" key="5">
    <source>
        <dbReference type="Proteomes" id="UP001155483"/>
    </source>
</evidence>
<dbReference type="CDD" id="cd05237">
    <property type="entry name" value="UDP_invert_4-6DH_SDR_e"/>
    <property type="match status" value="1"/>
</dbReference>
<feature type="domain" description="Polysaccharide biosynthesis protein CapD-like" evidence="3">
    <location>
        <begin position="299"/>
        <end position="605"/>
    </location>
</feature>
<dbReference type="AlphaFoldDB" id="A0A9X3B7H5"/>
<gene>
    <name evidence="4" type="ORF">OCK74_05105</name>
</gene>
<reference evidence="4" key="2">
    <citation type="submission" date="2023-04" db="EMBL/GenBank/DDBJ databases">
        <title>Paracnuella aquatica gen. nov., sp. nov., a member of the family Chitinophagaceae isolated from a hot spring.</title>
        <authorList>
            <person name="Wang C."/>
        </authorList>
    </citation>
    <scope>NUCLEOTIDE SEQUENCE</scope>
    <source>
        <strain evidence="4">LB-8</strain>
    </source>
</reference>
<sequence>MSIINPMDFFYSIIKEKETTPRWIIFVLDVIICVMSLTYAILLRFNFDFNSIKAHNFYLQLGAVTVINILCFLVFGTYKGIIRMSSLKEGARCISAVFASFFVVLTVNFICSYYSWAHLIPTSVLIIYFFTASFIIFGYRVAAKDLYHRSIKARYNLENVMVFGGASNGFLIKRAIEHIKECNYSVVAFIETNSRFYNRSIDNVKIYSFHKIKKVSKDWDVKTVFLASDNIELEFKNKLVEYFLSRNIKVKVLPSVENWVEGKLQPLQIEDIKIEDLLNRPPIELAKKHITEYLETKRILITGAAGSIGSEIARQVVRMNPSMVILFDNSETPLYEIEYELKKKYGEKGSMKVVIGDVTEIDAMRRLFRKYRPEVVFHAAAYKHVPMMENNPSEAVKNNVLGTKVVADLSLQFRVERFVLISTDKAINPTNVMGASKRIAEMYIKGLQHNFKELYMNTTGKYVSVLSNDSEEGLHTKFITTRFGNVLGSNGSVIPRFKEQIQRGGPVTVTDPNIIRYFMTIPEASSLVLEACTMGNGGEIFLFDMGEPVRIADLAHKMIKLSGFVPGKDIKIEYTGLRPGEKLFEELLNKEEEVIPTYNKKIMISKTSEADFQFIGSNVEILIKLAQQNKNYEVVKQMKFMVPEYKSNNSVYEELDRVKQVS</sequence>
<organism evidence="4 5">
    <name type="scientific">Paraflavisolibacter caeni</name>
    <dbReference type="NCBI Taxonomy" id="2982496"/>
    <lineage>
        <taxon>Bacteria</taxon>
        <taxon>Pseudomonadati</taxon>
        <taxon>Bacteroidota</taxon>
        <taxon>Chitinophagia</taxon>
        <taxon>Chitinophagales</taxon>
        <taxon>Chitinophagaceae</taxon>
        <taxon>Paraflavisolibacter</taxon>
    </lineage>
</organism>
<reference evidence="4" key="1">
    <citation type="submission" date="2022-09" db="EMBL/GenBank/DDBJ databases">
        <authorList>
            <person name="Yuan C."/>
            <person name="Ke Z."/>
        </authorList>
    </citation>
    <scope>NUCLEOTIDE SEQUENCE</scope>
    <source>
        <strain evidence="4">LB-8</strain>
    </source>
</reference>
<feature type="transmembrane region" description="Helical" evidence="2">
    <location>
        <begin position="23"/>
        <end position="45"/>
    </location>
</feature>
<dbReference type="SUPFAM" id="SSF51735">
    <property type="entry name" value="NAD(P)-binding Rossmann-fold domains"/>
    <property type="match status" value="1"/>
</dbReference>
<proteinExistence type="inferred from homology"/>
<accession>A0A9X3B7H5</accession>
<comment type="caution">
    <text evidence="4">The sequence shown here is derived from an EMBL/GenBank/DDBJ whole genome shotgun (WGS) entry which is preliminary data.</text>
</comment>
<evidence type="ECO:0000256" key="2">
    <source>
        <dbReference type="SAM" id="Phobius"/>
    </source>
</evidence>
<dbReference type="InterPro" id="IPR036291">
    <property type="entry name" value="NAD(P)-bd_dom_sf"/>
</dbReference>
<comment type="similarity">
    <text evidence="1">Belongs to the polysaccharide synthase family.</text>
</comment>
<dbReference type="InterPro" id="IPR003869">
    <property type="entry name" value="Polysac_CapD-like"/>
</dbReference>
<dbReference type="InterPro" id="IPR051203">
    <property type="entry name" value="Polysaccharide_Synthase-Rel"/>
</dbReference>
<feature type="transmembrane region" description="Helical" evidence="2">
    <location>
        <begin position="93"/>
        <end position="116"/>
    </location>
</feature>
<dbReference type="EMBL" id="JAOTIF010000002">
    <property type="protein sequence ID" value="MCU7548481.1"/>
    <property type="molecule type" value="Genomic_DNA"/>
</dbReference>
<evidence type="ECO:0000313" key="4">
    <source>
        <dbReference type="EMBL" id="MCU7548481.1"/>
    </source>
</evidence>
<dbReference type="PANTHER" id="PTHR43318">
    <property type="entry name" value="UDP-N-ACETYLGLUCOSAMINE 4,6-DEHYDRATASE"/>
    <property type="match status" value="1"/>
</dbReference>
<feature type="transmembrane region" description="Helical" evidence="2">
    <location>
        <begin position="57"/>
        <end position="81"/>
    </location>
</feature>